<name>A0AAW8TZN1_9ENTE</name>
<accession>A0AAW8TZN1</accession>
<dbReference type="SUPFAM" id="SSF50814">
    <property type="entry name" value="Lipocalins"/>
    <property type="match status" value="1"/>
</dbReference>
<dbReference type="AlphaFoldDB" id="A0AAW8TZN1"/>
<reference evidence="1" key="1">
    <citation type="submission" date="2023-03" db="EMBL/GenBank/DDBJ databases">
        <authorList>
            <person name="Shen W."/>
            <person name="Cai J."/>
        </authorList>
    </citation>
    <scope>NUCLEOTIDE SEQUENCE</scope>
    <source>
        <strain evidence="1">B226-2</strain>
    </source>
</reference>
<comment type="caution">
    <text evidence="1">The sequence shown here is derived from an EMBL/GenBank/DDBJ whole genome shotgun (WGS) entry which is preliminary data.</text>
</comment>
<gene>
    <name evidence="1" type="ORF">P7H43_05745</name>
</gene>
<evidence type="ECO:0000313" key="2">
    <source>
        <dbReference type="Proteomes" id="UP001256711"/>
    </source>
</evidence>
<protein>
    <submittedName>
        <fullName evidence="1">DUF1934 domain-containing protein</fullName>
    </submittedName>
</protein>
<dbReference type="Pfam" id="PF09148">
    <property type="entry name" value="DUF1934"/>
    <property type="match status" value="1"/>
</dbReference>
<proteinExistence type="predicted"/>
<organism evidence="1 2">
    <name type="scientific">Enterococcus asini</name>
    <dbReference type="NCBI Taxonomy" id="57732"/>
    <lineage>
        <taxon>Bacteria</taxon>
        <taxon>Bacillati</taxon>
        <taxon>Bacillota</taxon>
        <taxon>Bacilli</taxon>
        <taxon>Lactobacillales</taxon>
        <taxon>Enterococcaceae</taxon>
        <taxon>Enterococcus</taxon>
    </lineage>
</organism>
<dbReference type="RefSeq" id="WP_270597006.1">
    <property type="nucleotide sequence ID" value="NZ_JAQESC010000002.1"/>
</dbReference>
<sequence>MELKNGLPVSIKLATKVTQQQNTEDFYFELAGQLVTIGDTLYIRYQEVQEDGQKIPVTIKIMPDGAVQLTRSGDMRMRLKFIYREMVNTSYNTPYGTMLFSTYTKNLRVSLKDRPASGKIVIEYDLYMADEQIGNYQINLDFTA</sequence>
<evidence type="ECO:0000313" key="1">
    <source>
        <dbReference type="EMBL" id="MDT2809979.1"/>
    </source>
</evidence>
<dbReference type="Proteomes" id="UP001256711">
    <property type="component" value="Unassembled WGS sequence"/>
</dbReference>
<dbReference type="InterPro" id="IPR015231">
    <property type="entry name" value="DUF1934"/>
</dbReference>
<dbReference type="Gene3D" id="2.40.128.20">
    <property type="match status" value="1"/>
</dbReference>
<dbReference type="InterPro" id="IPR012674">
    <property type="entry name" value="Calycin"/>
</dbReference>
<dbReference type="EMBL" id="JARQBJ010000002">
    <property type="protein sequence ID" value="MDT2809979.1"/>
    <property type="molecule type" value="Genomic_DNA"/>
</dbReference>